<keyword evidence="7" id="KW-0238">DNA-binding</keyword>
<comment type="caution">
    <text evidence="10">The sequence shown here is derived from an EMBL/GenBank/DDBJ whole genome shotgun (WGS) entry which is preliminary data.</text>
</comment>
<keyword evidence="11" id="KW-1185">Reference proteome</keyword>
<accession>A0A1Q9BXQ3</accession>
<feature type="domain" description="DNA-directed DNA polymerase family B mitochondria/virus" evidence="9">
    <location>
        <begin position="657"/>
        <end position="779"/>
    </location>
</feature>
<dbReference type="Proteomes" id="UP000186817">
    <property type="component" value="Unassembled WGS sequence"/>
</dbReference>
<keyword evidence="3" id="KW-0808">Transferase</keyword>
<dbReference type="Pfam" id="PF03175">
    <property type="entry name" value="DNA_pol_B_2"/>
    <property type="match status" value="1"/>
</dbReference>
<dbReference type="Gene3D" id="3.90.1600.10">
    <property type="entry name" value="Palm domain of DNA polymerase"/>
    <property type="match status" value="1"/>
</dbReference>
<dbReference type="AlphaFoldDB" id="A0A1Q9BXQ3"/>
<dbReference type="EC" id="2.7.7.7" evidence="2"/>
<keyword evidence="5" id="KW-0235">DNA replication</keyword>
<evidence type="ECO:0000256" key="3">
    <source>
        <dbReference type="ARBA" id="ARBA00022679"/>
    </source>
</evidence>
<reference evidence="10 11" key="1">
    <citation type="submission" date="2016-02" db="EMBL/GenBank/DDBJ databases">
        <title>Genome analysis of coral dinoflagellate symbionts highlights evolutionary adaptations to a symbiotic lifestyle.</title>
        <authorList>
            <person name="Aranda M."/>
            <person name="Li Y."/>
            <person name="Liew Y.J."/>
            <person name="Baumgarten S."/>
            <person name="Simakov O."/>
            <person name="Wilson M."/>
            <person name="Piel J."/>
            <person name="Ashoor H."/>
            <person name="Bougouffa S."/>
            <person name="Bajic V.B."/>
            <person name="Ryu T."/>
            <person name="Ravasi T."/>
            <person name="Bayer T."/>
            <person name="Micklem G."/>
            <person name="Kim H."/>
            <person name="Bhak J."/>
            <person name="Lajeunesse T.C."/>
            <person name="Voolstra C.R."/>
        </authorList>
    </citation>
    <scope>NUCLEOTIDE SEQUENCE [LARGE SCALE GENOMIC DNA]</scope>
    <source>
        <strain evidence="10 11">CCMP2467</strain>
    </source>
</reference>
<comment type="catalytic activity">
    <reaction evidence="8">
        <text>DNA(n) + a 2'-deoxyribonucleoside 5'-triphosphate = DNA(n+1) + diphosphate</text>
        <dbReference type="Rhea" id="RHEA:22508"/>
        <dbReference type="Rhea" id="RHEA-COMP:17339"/>
        <dbReference type="Rhea" id="RHEA-COMP:17340"/>
        <dbReference type="ChEBI" id="CHEBI:33019"/>
        <dbReference type="ChEBI" id="CHEBI:61560"/>
        <dbReference type="ChEBI" id="CHEBI:173112"/>
        <dbReference type="EC" id="2.7.7.7"/>
    </reaction>
</comment>
<dbReference type="GO" id="GO:0006260">
    <property type="term" value="P:DNA replication"/>
    <property type="evidence" value="ECO:0007669"/>
    <property type="project" value="UniProtKB-KW"/>
</dbReference>
<evidence type="ECO:0000313" key="11">
    <source>
        <dbReference type="Proteomes" id="UP000186817"/>
    </source>
</evidence>
<dbReference type="OrthoDB" id="421433at2759"/>
<gene>
    <name evidence="10" type="ORF">AK812_SmicGene44857</name>
</gene>
<dbReference type="InterPro" id="IPR004868">
    <property type="entry name" value="DNA-dir_DNA_pol_B_mt/vir"/>
</dbReference>
<evidence type="ECO:0000256" key="7">
    <source>
        <dbReference type="ARBA" id="ARBA00023125"/>
    </source>
</evidence>
<evidence type="ECO:0000256" key="1">
    <source>
        <dbReference type="ARBA" id="ARBA00005755"/>
    </source>
</evidence>
<dbReference type="InterPro" id="IPR043502">
    <property type="entry name" value="DNA/RNA_pol_sf"/>
</dbReference>
<comment type="similarity">
    <text evidence="1">Belongs to the DNA polymerase type-B family.</text>
</comment>
<dbReference type="InterPro" id="IPR023211">
    <property type="entry name" value="DNA_pol_palm_dom_sf"/>
</dbReference>
<keyword evidence="6" id="KW-0239">DNA-directed DNA polymerase</keyword>
<protein>
    <recommendedName>
        <fullName evidence="2">DNA-directed DNA polymerase</fullName>
        <ecNumber evidence="2">2.7.7.7</ecNumber>
    </recommendedName>
</protein>
<evidence type="ECO:0000256" key="8">
    <source>
        <dbReference type="ARBA" id="ARBA00049244"/>
    </source>
</evidence>
<evidence type="ECO:0000256" key="4">
    <source>
        <dbReference type="ARBA" id="ARBA00022695"/>
    </source>
</evidence>
<dbReference type="GO" id="GO:0003677">
    <property type="term" value="F:DNA binding"/>
    <property type="evidence" value="ECO:0007669"/>
    <property type="project" value="UniProtKB-KW"/>
</dbReference>
<dbReference type="GO" id="GO:0003887">
    <property type="term" value="F:DNA-directed DNA polymerase activity"/>
    <property type="evidence" value="ECO:0007669"/>
    <property type="project" value="UniProtKB-KW"/>
</dbReference>
<dbReference type="GO" id="GO:0000166">
    <property type="term" value="F:nucleotide binding"/>
    <property type="evidence" value="ECO:0007669"/>
    <property type="project" value="InterPro"/>
</dbReference>
<evidence type="ECO:0000256" key="5">
    <source>
        <dbReference type="ARBA" id="ARBA00022705"/>
    </source>
</evidence>
<organism evidence="10 11">
    <name type="scientific">Symbiodinium microadriaticum</name>
    <name type="common">Dinoflagellate</name>
    <name type="synonym">Zooxanthella microadriatica</name>
    <dbReference type="NCBI Taxonomy" id="2951"/>
    <lineage>
        <taxon>Eukaryota</taxon>
        <taxon>Sar</taxon>
        <taxon>Alveolata</taxon>
        <taxon>Dinophyceae</taxon>
        <taxon>Suessiales</taxon>
        <taxon>Symbiodiniaceae</taxon>
        <taxon>Symbiodinium</taxon>
    </lineage>
</organism>
<keyword evidence="4" id="KW-0548">Nucleotidyltransferase</keyword>
<dbReference type="EMBL" id="LSRX01002550">
    <property type="protein sequence ID" value="OLP75360.1"/>
    <property type="molecule type" value="Genomic_DNA"/>
</dbReference>
<evidence type="ECO:0000256" key="2">
    <source>
        <dbReference type="ARBA" id="ARBA00012417"/>
    </source>
</evidence>
<evidence type="ECO:0000313" key="10">
    <source>
        <dbReference type="EMBL" id="OLP75360.1"/>
    </source>
</evidence>
<dbReference type="SUPFAM" id="SSF56672">
    <property type="entry name" value="DNA/RNA polymerases"/>
    <property type="match status" value="2"/>
</dbReference>
<evidence type="ECO:0000256" key="6">
    <source>
        <dbReference type="ARBA" id="ARBA00022932"/>
    </source>
</evidence>
<proteinExistence type="inferred from homology"/>
<sequence>MGWVPRAWLARWRLSSQREGGYISERSLYVLQQHICQYLNSPFPFHIKLLVKMRIQRTNPATGEWEEDDFYQNIVPWISRPAVDPNFRMHAIVSAARWKFEIAEERSALPGSDWTVAGLEWIEVLLTPGLEQVPAPGVGGGARGVVKLPASLSNRKGIWNPQKDRRCFQWCLRAAFLDIGELNNDECRHTVRCTGPPFFHTARKRGRPGDDDPRQLVDVGLDFSAVNMDVVPIEAITNFELSNLGVVEVVVYQWVDEEQDGMRHVGKTLLRPPPEEVLQARSDNTRIVTLLLHENHYMLIYNFNAFAGRRGEQLESNFRSELALRNHFKKAQCRSDFEGRNSQISLPSPQNNVLQYRTKSTCELSPLVVYADFEVFSKEVAGDASVLGVQNRVAAVGYAAVGMCGYNPPDSHRLCMIHAQEGEHECAVVVKFLVAMIDLSKDFKDWRTFRAGSAGRGKVAHQLHGSGRYDFHFVLRAFAKFKAEARKALEVGNVEMFASLPPAAIKILLSAKISILQNSGETNLTMDIGALRFLDTMNFCKAGLGKLIDSHRKAALKPANLRGMSEVSGLEQAFPLTASRHPLLKDADEDVWAALLRKLPMPWDFFVGCGDFSKPAVWPLECYRSKLSGKCPEEDHSLLEQTASFMGFNSFRDVFDTYLALDITAFADLMQVFRLHFIETHHLDPFLYPTLPSAAWDAALRHITRHSGERFRLITDMTIYRDIKKAMMGGVCAAFRPRCEANFEGMEGYDSEKPTKNAYYLDVNSMYPDAMTKFLPSSEGAAVALPEGDEESLRWLHDVLDRVNPLEDGSQDIHLVFVDDDFPEDLHDGIDWPSPCRMAVPIEEVGPYTKDAVRGRKPAEKLVPFLGLHQCEGIHAKRLAFLRNHLGARIWKVHRAYRFESWPLLKSFMEGLYNYRRQLKDEGRDTEQSFVKLTSNSIYGKTVQNQEKFLTSSHYFDPISFSRAQADRTVADFATDIFEPDAFMATVRRVRSATKNVNRSPVQVGWSILEESKLDLAVKYWVGLKSSLPRVVPILTDTDSIAFEAIGKVDVVALLAEANIKLPVEIDLIGDCDVASFEHAYADRISESAMSRLKELRGKLGALSDECSDWRILSIVCLAVKKYSVLGTENNQMQKAKGVPKDVRLRTKHAEYCRIHEANSVQFDRSVALRSQHHQVSLVETKKKTYQVLNDKAFHITREYARPLGHWRNAFVGLWVKIEQRMPIFEKILEFVRGPAPQMREEWGEPVRELIRKMHGDFSAV</sequence>
<evidence type="ECO:0000259" key="9">
    <source>
        <dbReference type="Pfam" id="PF03175"/>
    </source>
</evidence>
<name>A0A1Q9BXQ3_SYMMI</name>